<evidence type="ECO:0000313" key="2">
    <source>
        <dbReference type="EMBL" id="PAV66348.1"/>
    </source>
</evidence>
<evidence type="ECO:0000313" key="3">
    <source>
        <dbReference type="Proteomes" id="UP000218231"/>
    </source>
</evidence>
<name>A0A2A2JXE6_9BILA</name>
<gene>
    <name evidence="2" type="ORF">WR25_06458</name>
</gene>
<sequence>MDQPVQRLAPDERRARQRQGDDEDGERQPDPFMDLKPGLSPFDRVHRCISPTVPRRSHGGGRQVNVRANNQLRNALARLGGSSAAIRSTSISATSADSGRPQPCAASSSARQNTGSRLIDVW</sequence>
<proteinExistence type="predicted"/>
<feature type="region of interest" description="Disordered" evidence="1">
    <location>
        <begin position="90"/>
        <end position="122"/>
    </location>
</feature>
<dbReference type="EMBL" id="LIAE01010114">
    <property type="protein sequence ID" value="PAV66348.1"/>
    <property type="molecule type" value="Genomic_DNA"/>
</dbReference>
<reference evidence="2 3" key="1">
    <citation type="journal article" date="2017" name="Curr. Biol.">
        <title>Genome architecture and evolution of a unichromosomal asexual nematode.</title>
        <authorList>
            <person name="Fradin H."/>
            <person name="Zegar C."/>
            <person name="Gutwein M."/>
            <person name="Lucas J."/>
            <person name="Kovtun M."/>
            <person name="Corcoran D."/>
            <person name="Baugh L.R."/>
            <person name="Kiontke K."/>
            <person name="Gunsalus K."/>
            <person name="Fitch D.H."/>
            <person name="Piano F."/>
        </authorList>
    </citation>
    <scope>NUCLEOTIDE SEQUENCE [LARGE SCALE GENOMIC DNA]</scope>
    <source>
        <strain evidence="2">PF1309</strain>
    </source>
</reference>
<organism evidence="2 3">
    <name type="scientific">Diploscapter pachys</name>
    <dbReference type="NCBI Taxonomy" id="2018661"/>
    <lineage>
        <taxon>Eukaryota</taxon>
        <taxon>Metazoa</taxon>
        <taxon>Ecdysozoa</taxon>
        <taxon>Nematoda</taxon>
        <taxon>Chromadorea</taxon>
        <taxon>Rhabditida</taxon>
        <taxon>Rhabditina</taxon>
        <taxon>Rhabditomorpha</taxon>
        <taxon>Rhabditoidea</taxon>
        <taxon>Rhabditidae</taxon>
        <taxon>Diploscapter</taxon>
    </lineage>
</organism>
<accession>A0A2A2JXE6</accession>
<comment type="caution">
    <text evidence="2">The sequence shown here is derived from an EMBL/GenBank/DDBJ whole genome shotgun (WGS) entry which is preliminary data.</text>
</comment>
<feature type="compositionally biased region" description="Basic and acidic residues" evidence="1">
    <location>
        <begin position="9"/>
        <end position="20"/>
    </location>
</feature>
<evidence type="ECO:0000256" key="1">
    <source>
        <dbReference type="SAM" id="MobiDB-lite"/>
    </source>
</evidence>
<keyword evidence="3" id="KW-1185">Reference proteome</keyword>
<dbReference type="Proteomes" id="UP000218231">
    <property type="component" value="Unassembled WGS sequence"/>
</dbReference>
<protein>
    <submittedName>
        <fullName evidence="2">Uncharacterized protein</fullName>
    </submittedName>
</protein>
<dbReference type="AlphaFoldDB" id="A0A2A2JXE6"/>
<feature type="compositionally biased region" description="Polar residues" evidence="1">
    <location>
        <begin position="105"/>
        <end position="116"/>
    </location>
</feature>
<feature type="region of interest" description="Disordered" evidence="1">
    <location>
        <begin position="1"/>
        <end position="44"/>
    </location>
</feature>